<reference evidence="3" key="1">
    <citation type="submission" date="2021-06" db="EMBL/GenBank/DDBJ databases">
        <authorList>
            <person name="Hodson N. C."/>
            <person name="Mongue J. A."/>
            <person name="Jaron S. K."/>
        </authorList>
    </citation>
    <scope>NUCLEOTIDE SEQUENCE</scope>
</reference>
<evidence type="ECO:0000313" key="3">
    <source>
        <dbReference type="EMBL" id="CAG7786986.1"/>
    </source>
</evidence>
<dbReference type="InterPro" id="IPR050868">
    <property type="entry name" value="ELMO_domain-containing"/>
</dbReference>
<dbReference type="InterPro" id="IPR006816">
    <property type="entry name" value="ELMO_dom"/>
</dbReference>
<name>A0A8J2P3Z6_9HEXA</name>
<gene>
    <name evidence="3" type="ORF">AFUS01_LOCUS25526</name>
</gene>
<dbReference type="PANTHER" id="PTHR12771">
    <property type="entry name" value="ENGULFMENT AND CELL MOTILITY"/>
    <property type="match status" value="1"/>
</dbReference>
<dbReference type="PROSITE" id="PS51335">
    <property type="entry name" value="ELMO"/>
    <property type="match status" value="1"/>
</dbReference>
<evidence type="ECO:0000313" key="4">
    <source>
        <dbReference type="Proteomes" id="UP000708208"/>
    </source>
</evidence>
<sequence>MGKEDKTKLDKYTRVVGPLTYHFLKLLSVTNVTTCIHCPGLSAREKKLIASVDLSSNERNGGPVLWNEDELEWRAPSTEILNLKQSINYECSNSIPINFTEAWSYFHSSDMSQYYERADRESKQTAHTVSKIRSTISELVGHPALKSALCPERNLILAIASCPMNNDCTVHRRILQSIYVFMTKNPSCTRYGSHWEEVGFQGQDPASDLRGVGMFGALQMLYLSSSQETKETLAPEVYDLSRHPIHQFPLAVLSLNVTKMTLDAFRDGLLNRFCNKEDSAIIVVNRFYLAIMYRIYKKWSEKGMTIHDSCYLLKAVEKWCRANPKKTFMKMNEYLGRNDGTNNKKRTRKTKKSDRGADSSNTPNSSCFCSLHWFRIGNNEDFAS</sequence>
<feature type="domain" description="ELMO" evidence="2">
    <location>
        <begin position="170"/>
        <end position="324"/>
    </location>
</feature>
<dbReference type="Proteomes" id="UP000708208">
    <property type="component" value="Unassembled WGS sequence"/>
</dbReference>
<dbReference type="AlphaFoldDB" id="A0A8J2P3Z6"/>
<proteinExistence type="predicted"/>
<accession>A0A8J2P3Z6</accession>
<keyword evidence="4" id="KW-1185">Reference proteome</keyword>
<dbReference type="EMBL" id="CAJVCH010330309">
    <property type="protein sequence ID" value="CAG7786986.1"/>
    <property type="molecule type" value="Genomic_DNA"/>
</dbReference>
<feature type="compositionally biased region" description="Basic residues" evidence="1">
    <location>
        <begin position="343"/>
        <end position="352"/>
    </location>
</feature>
<comment type="caution">
    <text evidence="3">The sequence shown here is derived from an EMBL/GenBank/DDBJ whole genome shotgun (WGS) entry which is preliminary data.</text>
</comment>
<evidence type="ECO:0000259" key="2">
    <source>
        <dbReference type="PROSITE" id="PS51335"/>
    </source>
</evidence>
<organism evidence="3 4">
    <name type="scientific">Allacma fusca</name>
    <dbReference type="NCBI Taxonomy" id="39272"/>
    <lineage>
        <taxon>Eukaryota</taxon>
        <taxon>Metazoa</taxon>
        <taxon>Ecdysozoa</taxon>
        <taxon>Arthropoda</taxon>
        <taxon>Hexapoda</taxon>
        <taxon>Collembola</taxon>
        <taxon>Symphypleona</taxon>
        <taxon>Sminthuridae</taxon>
        <taxon>Allacma</taxon>
    </lineage>
</organism>
<evidence type="ECO:0000256" key="1">
    <source>
        <dbReference type="SAM" id="MobiDB-lite"/>
    </source>
</evidence>
<feature type="region of interest" description="Disordered" evidence="1">
    <location>
        <begin position="335"/>
        <end position="364"/>
    </location>
</feature>
<protein>
    <recommendedName>
        <fullName evidence="2">ELMO domain-containing protein</fullName>
    </recommendedName>
</protein>
<dbReference type="Pfam" id="PF04727">
    <property type="entry name" value="ELMO_CED12"/>
    <property type="match status" value="1"/>
</dbReference>
<dbReference type="PANTHER" id="PTHR12771:SF2">
    <property type="entry name" value="ELMO DOMAIN-CONTAINING PROTEIN 3"/>
    <property type="match status" value="1"/>
</dbReference>
<dbReference type="OrthoDB" id="67155at2759"/>